<feature type="chain" id="PRO_5017180730" description="Fimbrial protein" evidence="5">
    <location>
        <begin position="43"/>
        <end position="330"/>
    </location>
</feature>
<feature type="domain" description="Fimbrial-type adhesion" evidence="6">
    <location>
        <begin position="189"/>
        <end position="330"/>
    </location>
</feature>
<dbReference type="InterPro" id="IPR008966">
    <property type="entry name" value="Adhesion_dom_sf"/>
</dbReference>
<dbReference type="InterPro" id="IPR036937">
    <property type="entry name" value="Adhesion_dom_fimbrial_sf"/>
</dbReference>
<feature type="domain" description="MrkD-like receptor binding" evidence="7">
    <location>
        <begin position="54"/>
        <end position="123"/>
    </location>
</feature>
<comment type="caution">
    <text evidence="8">The sequence shown here is derived from an EMBL/GenBank/DDBJ whole genome shotgun (WGS) entry which is preliminary data.</text>
</comment>
<evidence type="ECO:0000256" key="2">
    <source>
        <dbReference type="ARBA" id="ARBA00006671"/>
    </source>
</evidence>
<keyword evidence="9" id="KW-1185">Reference proteome</keyword>
<feature type="signal peptide" evidence="5">
    <location>
        <begin position="1"/>
        <end position="42"/>
    </location>
</feature>
<evidence type="ECO:0000256" key="1">
    <source>
        <dbReference type="ARBA" id="ARBA00004561"/>
    </source>
</evidence>
<dbReference type="AlphaFoldDB" id="A0A3A5JZX7"/>
<dbReference type="PANTHER" id="PTHR33420:SF12">
    <property type="entry name" value="FIMBRIN-LIKE PROTEIN FIMI-RELATED"/>
    <property type="match status" value="1"/>
</dbReference>
<evidence type="ECO:0000256" key="5">
    <source>
        <dbReference type="SAM" id="SignalP"/>
    </source>
</evidence>
<dbReference type="EMBL" id="QZWH01000001">
    <property type="protein sequence ID" value="RJT27987.1"/>
    <property type="molecule type" value="Genomic_DNA"/>
</dbReference>
<comment type="subcellular location">
    <subcellularLocation>
        <location evidence="1">Fimbrium</location>
    </subcellularLocation>
</comment>
<dbReference type="PANTHER" id="PTHR33420">
    <property type="entry name" value="FIMBRIAL SUBUNIT ELFA-RELATED"/>
    <property type="match status" value="1"/>
</dbReference>
<dbReference type="Pfam" id="PF00419">
    <property type="entry name" value="Fimbrial"/>
    <property type="match status" value="1"/>
</dbReference>
<evidence type="ECO:0000259" key="6">
    <source>
        <dbReference type="Pfam" id="PF00419"/>
    </source>
</evidence>
<dbReference type="GO" id="GO:0043709">
    <property type="term" value="P:cell adhesion involved in single-species biofilm formation"/>
    <property type="evidence" value="ECO:0007669"/>
    <property type="project" value="TreeGrafter"/>
</dbReference>
<keyword evidence="3 5" id="KW-0732">Signal</keyword>
<evidence type="ECO:0000259" key="7">
    <source>
        <dbReference type="Pfam" id="PF22003"/>
    </source>
</evidence>
<protein>
    <recommendedName>
        <fullName evidence="10">Fimbrial protein</fullName>
    </recommendedName>
</protein>
<comment type="similarity">
    <text evidence="2">Belongs to the fimbrial protein family.</text>
</comment>
<evidence type="ECO:0000313" key="8">
    <source>
        <dbReference type="EMBL" id="RJT27987.1"/>
    </source>
</evidence>
<dbReference type="Proteomes" id="UP000276295">
    <property type="component" value="Unassembled WGS sequence"/>
</dbReference>
<evidence type="ECO:0000313" key="9">
    <source>
        <dbReference type="Proteomes" id="UP000276295"/>
    </source>
</evidence>
<reference evidence="8 9" key="1">
    <citation type="submission" date="2018-09" db="EMBL/GenBank/DDBJ databases">
        <title>Draft genome sequence of Buttiauxella izardii CCUG 35510T.</title>
        <authorList>
            <person name="Salva-Serra F."/>
            <person name="Marathe N."/>
            <person name="Moore E."/>
            <person name="Stadler-Svensson L."/>
            <person name="Engstrom-Jakobsson H."/>
        </authorList>
    </citation>
    <scope>NUCLEOTIDE SEQUENCE [LARGE SCALE GENOMIC DNA]</scope>
    <source>
        <strain evidence="8 9">CCUG 35510</strain>
    </source>
</reference>
<dbReference type="Pfam" id="PF22003">
    <property type="entry name" value="MrkDrd"/>
    <property type="match status" value="1"/>
</dbReference>
<name>A0A3A5JZX7_9ENTR</name>
<accession>A0A3A5JZX7</accession>
<evidence type="ECO:0000256" key="4">
    <source>
        <dbReference type="ARBA" id="ARBA00023263"/>
    </source>
</evidence>
<keyword evidence="4" id="KW-0281">Fimbrium</keyword>
<dbReference type="InterPro" id="IPR054160">
    <property type="entry name" value="MrkD_recept-bd"/>
</dbReference>
<dbReference type="Gene3D" id="2.60.40.1090">
    <property type="entry name" value="Fimbrial-type adhesion domain"/>
    <property type="match status" value="1"/>
</dbReference>
<gene>
    <name evidence="8" type="ORF">D6029_00535</name>
</gene>
<dbReference type="GO" id="GO:0009289">
    <property type="term" value="C:pilus"/>
    <property type="evidence" value="ECO:0007669"/>
    <property type="project" value="UniProtKB-SubCell"/>
</dbReference>
<evidence type="ECO:0000256" key="3">
    <source>
        <dbReference type="ARBA" id="ARBA00022729"/>
    </source>
</evidence>
<organism evidence="8 9">
    <name type="scientific">Buttiauxella izardii</name>
    <dbReference type="NCBI Taxonomy" id="82991"/>
    <lineage>
        <taxon>Bacteria</taxon>
        <taxon>Pseudomonadati</taxon>
        <taxon>Pseudomonadota</taxon>
        <taxon>Gammaproteobacteria</taxon>
        <taxon>Enterobacterales</taxon>
        <taxon>Enterobacteriaceae</taxon>
        <taxon>Buttiauxella</taxon>
    </lineage>
</organism>
<sequence length="330" mass="34101">MNEIIMNSLIKHLFPQSAITKNMAIMLVVFSAALLTPHTTLAACTGTASNSYFDFGSTIVQRDLPVGSVIATAKALNTVSNIISCTTVTPTMVNKGALFSIQSPIAGAYNTNIPGVGINFVASAPGWLPSAGPTIMSGGRMDGYLMAASLYQLIKTGPIPSGVYNLDSGLFLTHSVNTFGDAFRANISSGTVTSVACSLNNNAINVPLDDVMAASLTAVGSVAKPKTFDMGLTCDAGAKVNVQMNGTQNTNSSVAGVLQLTNAGSPGVAKGVGVQILYNGSPLALNNRLLLKTSAGGQETFTFTARYYQTQSVVTTGAANTTMTLDVTYQ</sequence>
<evidence type="ECO:0008006" key="10">
    <source>
        <dbReference type="Google" id="ProtNLM"/>
    </source>
</evidence>
<dbReference type="Gene3D" id="2.60.40.3310">
    <property type="match status" value="1"/>
</dbReference>
<dbReference type="SUPFAM" id="SSF49401">
    <property type="entry name" value="Bacterial adhesins"/>
    <property type="match status" value="1"/>
</dbReference>
<dbReference type="InterPro" id="IPR000259">
    <property type="entry name" value="Adhesion_dom_fimbrial"/>
</dbReference>
<proteinExistence type="inferred from homology"/>
<dbReference type="InterPro" id="IPR050263">
    <property type="entry name" value="Bact_Fimbrial_Adh_Pro"/>
</dbReference>